<dbReference type="EMBL" id="JACCAT010000001">
    <property type="protein sequence ID" value="NYH11901.1"/>
    <property type="molecule type" value="Genomic_DNA"/>
</dbReference>
<dbReference type="SFLD" id="SFLDS00028">
    <property type="entry name" value="Proline_Racemase"/>
    <property type="match status" value="1"/>
</dbReference>
<gene>
    <name evidence="2" type="ORF">GGI52_004944</name>
</gene>
<comment type="caution">
    <text evidence="2">The sequence shown here is derived from an EMBL/GenBank/DDBJ whole genome shotgun (WGS) entry which is preliminary data.</text>
</comment>
<dbReference type="Proteomes" id="UP000553035">
    <property type="component" value="Unassembled WGS sequence"/>
</dbReference>
<dbReference type="Pfam" id="PF05544">
    <property type="entry name" value="Pro_racemase"/>
    <property type="match status" value="1"/>
</dbReference>
<evidence type="ECO:0000313" key="2">
    <source>
        <dbReference type="EMBL" id="NYH11901.1"/>
    </source>
</evidence>
<organism evidence="2 3">
    <name type="scientific">Pseudomonas moraviensis</name>
    <dbReference type="NCBI Taxonomy" id="321662"/>
    <lineage>
        <taxon>Bacteria</taxon>
        <taxon>Pseudomonadati</taxon>
        <taxon>Pseudomonadota</taxon>
        <taxon>Gammaproteobacteria</taxon>
        <taxon>Pseudomonadales</taxon>
        <taxon>Pseudomonadaceae</taxon>
        <taxon>Pseudomonas</taxon>
    </lineage>
</organism>
<dbReference type="PANTHER" id="PTHR33442:SF1">
    <property type="entry name" value="TRANS-3-HYDROXY-L-PROLINE DEHYDRATASE"/>
    <property type="match status" value="1"/>
</dbReference>
<name>A0A7Z0AVX7_9PSED</name>
<proteinExistence type="inferred from homology"/>
<dbReference type="NCBIfam" id="NF045511">
    <property type="entry name" value="TransHydProDhtase"/>
    <property type="match status" value="1"/>
</dbReference>
<evidence type="ECO:0000313" key="3">
    <source>
        <dbReference type="Proteomes" id="UP000553035"/>
    </source>
</evidence>
<accession>A0A7Z0AVX7</accession>
<dbReference type="InterPro" id="IPR008794">
    <property type="entry name" value="Pro_racemase_fam"/>
</dbReference>
<reference evidence="2 3" key="1">
    <citation type="submission" date="2020-07" db="EMBL/GenBank/DDBJ databases">
        <title>Exploring microbial biodiversity for novel pathways involved in the catabolism of aromatic compounds derived from lignin.</title>
        <authorList>
            <person name="Elkins J."/>
        </authorList>
    </citation>
    <scope>NUCLEOTIDE SEQUENCE [LARGE SCALE GENOMIC DNA]</scope>
    <source>
        <strain evidence="2 3">VanB</strain>
    </source>
</reference>
<dbReference type="SUPFAM" id="SSF54506">
    <property type="entry name" value="Diaminopimelate epimerase-like"/>
    <property type="match status" value="1"/>
</dbReference>
<dbReference type="InterPro" id="IPR053425">
    <property type="entry name" value="Hydroxyproline_Metab_Enz"/>
</dbReference>
<dbReference type="Gene3D" id="3.10.310.10">
    <property type="entry name" value="Diaminopimelate Epimerase, Chain A, domain 1"/>
    <property type="match status" value="2"/>
</dbReference>
<sequence>MQYERSFATVELHTSGETFRLVTQGLPKVPGATIVERSTWLQQNADHYRRALMLEPRGHKDLYGGFLTEPVSEGADFGIIFLNNMGYSPHCGHGVIALATAAVELGWIERKAPETRVGIDAPCGFIEAFVEWDGVRAGAVRFVNVASFIFERDVTVTTPTFGKVTGDIAYGGATYFYVDGRPHNIAIREKDLSTITQFGYEIKTAINARGSFIHPEIPEFNDVYGVMVYGDPRHEGSSQANCCVYADRAIDRSPTGSGTAGRVAQLYLRGELSATDTLVNESIIGTVFKGRALSETKVGPLDAVIPEVSGKAHICGYANWIIDETDPLTYGFLVQ</sequence>
<dbReference type="PANTHER" id="PTHR33442">
    <property type="entry name" value="TRANS-3-HYDROXY-L-PROLINE DEHYDRATASE"/>
    <property type="match status" value="1"/>
</dbReference>
<comment type="similarity">
    <text evidence="1">Belongs to the proline racemase family.</text>
</comment>
<dbReference type="GO" id="GO:0047580">
    <property type="term" value="F:4-hydroxyproline epimerase activity"/>
    <property type="evidence" value="ECO:0007669"/>
    <property type="project" value="UniProtKB-ARBA"/>
</dbReference>
<keyword evidence="2" id="KW-0456">Lyase</keyword>
<dbReference type="GO" id="GO:0050346">
    <property type="term" value="F:trans-L-3-hydroxyproline dehydratase activity"/>
    <property type="evidence" value="ECO:0007669"/>
    <property type="project" value="UniProtKB-EC"/>
</dbReference>
<dbReference type="EC" id="4.2.1.77" evidence="2"/>
<dbReference type="FunFam" id="3.10.310.10:FF:000003">
    <property type="entry name" value="Proline racemase"/>
    <property type="match status" value="1"/>
</dbReference>
<evidence type="ECO:0000256" key="1">
    <source>
        <dbReference type="ARBA" id="ARBA00007529"/>
    </source>
</evidence>
<protein>
    <submittedName>
        <fullName evidence="2">Trans-L-3-hydroxyproline dehydratase</fullName>
        <ecNumber evidence="2">4.2.1.77</ecNumber>
    </submittedName>
</protein>
<dbReference type="RefSeq" id="WP_179694988.1">
    <property type="nucleotide sequence ID" value="NZ_JACCAT010000001.1"/>
</dbReference>
<dbReference type="PIRSF" id="PIRSF029792">
    <property type="entry name" value="Pro_racemase"/>
    <property type="match status" value="1"/>
</dbReference>
<dbReference type="AlphaFoldDB" id="A0A7Z0AVX7"/>